<organism evidence="1 2">
    <name type="scientific">Suillus plorans</name>
    <dbReference type="NCBI Taxonomy" id="116603"/>
    <lineage>
        <taxon>Eukaryota</taxon>
        <taxon>Fungi</taxon>
        <taxon>Dikarya</taxon>
        <taxon>Basidiomycota</taxon>
        <taxon>Agaricomycotina</taxon>
        <taxon>Agaricomycetes</taxon>
        <taxon>Agaricomycetidae</taxon>
        <taxon>Boletales</taxon>
        <taxon>Suillineae</taxon>
        <taxon>Suillaceae</taxon>
        <taxon>Suillus</taxon>
    </lineage>
</organism>
<keyword evidence="2" id="KW-1185">Reference proteome</keyword>
<name>A0A9P7DJC2_9AGAM</name>
<dbReference type="Proteomes" id="UP000719766">
    <property type="component" value="Unassembled WGS sequence"/>
</dbReference>
<dbReference type="GeneID" id="64604203"/>
<protein>
    <submittedName>
        <fullName evidence="1">Uncharacterized protein</fullName>
    </submittedName>
</protein>
<dbReference type="AlphaFoldDB" id="A0A9P7DJC2"/>
<evidence type="ECO:0000313" key="1">
    <source>
        <dbReference type="EMBL" id="KAG1795334.1"/>
    </source>
</evidence>
<sequence length="150" mass="16732">MHASTSGRAQAILSHALTLLLQIRERGITAHTVHRPVGHSQMALARSASREREPTRNVKHRITLTTMLSQPAPLRMGLSMEPTVSCCKDSGIKERIHGTLNLITLLKLDLDVMASKKPQIVFRNDSEARSLICHSLPFTFSWCLRSRTLA</sequence>
<evidence type="ECO:0000313" key="2">
    <source>
        <dbReference type="Proteomes" id="UP000719766"/>
    </source>
</evidence>
<dbReference type="EMBL" id="JABBWE010000022">
    <property type="protein sequence ID" value="KAG1795334.1"/>
    <property type="molecule type" value="Genomic_DNA"/>
</dbReference>
<accession>A0A9P7DJC2</accession>
<comment type="caution">
    <text evidence="1">The sequence shown here is derived from an EMBL/GenBank/DDBJ whole genome shotgun (WGS) entry which is preliminary data.</text>
</comment>
<gene>
    <name evidence="1" type="ORF">HD556DRAFT_380307</name>
</gene>
<dbReference type="RefSeq" id="XP_041161207.1">
    <property type="nucleotide sequence ID" value="XM_041310439.1"/>
</dbReference>
<proteinExistence type="predicted"/>
<reference evidence="1" key="1">
    <citation type="journal article" date="2020" name="New Phytol.">
        <title>Comparative genomics reveals dynamic genome evolution in host specialist ectomycorrhizal fungi.</title>
        <authorList>
            <person name="Lofgren L.A."/>
            <person name="Nguyen N.H."/>
            <person name="Vilgalys R."/>
            <person name="Ruytinx J."/>
            <person name="Liao H.L."/>
            <person name="Branco S."/>
            <person name="Kuo A."/>
            <person name="LaButti K."/>
            <person name="Lipzen A."/>
            <person name="Andreopoulos W."/>
            <person name="Pangilinan J."/>
            <person name="Riley R."/>
            <person name="Hundley H."/>
            <person name="Na H."/>
            <person name="Barry K."/>
            <person name="Grigoriev I.V."/>
            <person name="Stajich J.E."/>
            <person name="Kennedy P.G."/>
        </authorList>
    </citation>
    <scope>NUCLEOTIDE SEQUENCE</scope>
    <source>
        <strain evidence="1">S12</strain>
    </source>
</reference>